<organism evidence="2 3">
    <name type="scientific">Secundilactobacillus malefermentans</name>
    <dbReference type="NCBI Taxonomy" id="176292"/>
    <lineage>
        <taxon>Bacteria</taxon>
        <taxon>Bacillati</taxon>
        <taxon>Bacillota</taxon>
        <taxon>Bacilli</taxon>
        <taxon>Lactobacillales</taxon>
        <taxon>Lactobacillaceae</taxon>
        <taxon>Secundilactobacillus</taxon>
    </lineage>
</organism>
<dbReference type="GO" id="GO:0022857">
    <property type="term" value="F:transmembrane transporter activity"/>
    <property type="evidence" value="ECO:0007669"/>
    <property type="project" value="InterPro"/>
</dbReference>
<feature type="transmembrane region" description="Helical" evidence="1">
    <location>
        <begin position="108"/>
        <end position="131"/>
    </location>
</feature>
<dbReference type="Proteomes" id="UP000294854">
    <property type="component" value="Unassembled WGS sequence"/>
</dbReference>
<keyword evidence="1" id="KW-0812">Transmembrane</keyword>
<reference evidence="2 3" key="1">
    <citation type="journal article" date="2019" name="Appl. Microbiol. Biotechnol.">
        <title>Uncovering carbohydrate metabolism through a genotype-phenotype association study of 56 lactic acid bacteria genomes.</title>
        <authorList>
            <person name="Buron-Moles G."/>
            <person name="Chailyan A."/>
            <person name="Dolejs I."/>
            <person name="Forster J."/>
            <person name="Miks M.H."/>
        </authorList>
    </citation>
    <scope>NUCLEOTIDE SEQUENCE [LARGE SCALE GENOMIC DNA]</scope>
    <source>
        <strain evidence="2 3">ATCC 49373</strain>
    </source>
</reference>
<dbReference type="EMBL" id="PUFO01000061">
    <property type="protein sequence ID" value="TDG76230.1"/>
    <property type="molecule type" value="Genomic_DNA"/>
</dbReference>
<feature type="transmembrane region" description="Helical" evidence="1">
    <location>
        <begin position="37"/>
        <end position="58"/>
    </location>
</feature>
<dbReference type="Gene3D" id="1.10.1760.20">
    <property type="match status" value="1"/>
</dbReference>
<dbReference type="Pfam" id="PF12822">
    <property type="entry name" value="ECF_trnsprt"/>
    <property type="match status" value="1"/>
</dbReference>
<protein>
    <recommendedName>
        <fullName evidence="4">Folate transporter FolT</fullName>
    </recommendedName>
</protein>
<name>A0A4R5NLX8_9LACO</name>
<evidence type="ECO:0000313" key="2">
    <source>
        <dbReference type="EMBL" id="TDG76230.1"/>
    </source>
</evidence>
<dbReference type="InterPro" id="IPR030949">
    <property type="entry name" value="ECF_S_folate_fam"/>
</dbReference>
<dbReference type="RefSeq" id="WP_010619820.1">
    <property type="nucleotide sequence ID" value="NZ_PUFO01000061.1"/>
</dbReference>
<keyword evidence="1" id="KW-1133">Transmembrane helix</keyword>
<dbReference type="AlphaFoldDB" id="A0A4R5NLX8"/>
<sequence>MKTLGFYRLSTLRTAILGVLMALQLILGRFSFSPTTFFRFSFTFIATVLMAVWVGPIWASVASALTDIVGTLIMGSPYFVGFTISAILGAFIYGVFLYDQRVSLVKVIIAQVLISVIVNLVLNTLWLTLMYKTPFWALLPARGLKELVSAPIQIFIIYIILKNTTIRTLGRRL</sequence>
<dbReference type="InterPro" id="IPR024529">
    <property type="entry name" value="ECF_trnsprt_substrate-spec"/>
</dbReference>
<evidence type="ECO:0000256" key="1">
    <source>
        <dbReference type="SAM" id="Phobius"/>
    </source>
</evidence>
<feature type="transmembrane region" description="Helical" evidence="1">
    <location>
        <begin position="78"/>
        <end position="96"/>
    </location>
</feature>
<comment type="caution">
    <text evidence="2">The sequence shown here is derived from an EMBL/GenBank/DDBJ whole genome shotgun (WGS) entry which is preliminary data.</text>
</comment>
<proteinExistence type="predicted"/>
<evidence type="ECO:0008006" key="4">
    <source>
        <dbReference type="Google" id="ProtNLM"/>
    </source>
</evidence>
<keyword evidence="3" id="KW-1185">Reference proteome</keyword>
<accession>A0A4R5NLX8</accession>
<feature type="transmembrane region" description="Helical" evidence="1">
    <location>
        <begin position="143"/>
        <end position="161"/>
    </location>
</feature>
<evidence type="ECO:0000313" key="3">
    <source>
        <dbReference type="Proteomes" id="UP000294854"/>
    </source>
</evidence>
<dbReference type="OrthoDB" id="4624at2"/>
<keyword evidence="1" id="KW-0472">Membrane</keyword>
<dbReference type="STRING" id="1122149.FD44_GL001904"/>
<dbReference type="NCBIfam" id="TIGR04518">
    <property type="entry name" value="ECF_S_folT_fam"/>
    <property type="match status" value="1"/>
</dbReference>
<feature type="transmembrane region" description="Helical" evidence="1">
    <location>
        <begin position="12"/>
        <end position="30"/>
    </location>
</feature>
<gene>
    <name evidence="2" type="ORF">C5L31_000843</name>
</gene>